<keyword evidence="2 3" id="KW-0143">Chaperone</keyword>
<accession>A0A1E2UPI5</accession>
<name>A0A1E2UPI5_9GAMM</name>
<organism evidence="4 5">
    <name type="scientific">Candidatus Thiodiazotropha endoloripes</name>
    <dbReference type="NCBI Taxonomy" id="1818881"/>
    <lineage>
        <taxon>Bacteria</taxon>
        <taxon>Pseudomonadati</taxon>
        <taxon>Pseudomonadota</taxon>
        <taxon>Gammaproteobacteria</taxon>
        <taxon>Chromatiales</taxon>
        <taxon>Sedimenticolaceae</taxon>
        <taxon>Candidatus Thiodiazotropha</taxon>
    </lineage>
</organism>
<dbReference type="Pfam" id="PF01730">
    <property type="entry name" value="UreF"/>
    <property type="match status" value="1"/>
</dbReference>
<dbReference type="HAMAP" id="MF_01385">
    <property type="entry name" value="UreF"/>
    <property type="match status" value="1"/>
</dbReference>
<comment type="subunit">
    <text evidence="3">UreD, UreF and UreG form a complex that acts as a GTP-hydrolysis-dependent molecular chaperone, activating the urease apoprotein by helping to assemble the nickel containing metallocenter of UreC. The UreE protein probably delivers the nickel.</text>
</comment>
<evidence type="ECO:0000256" key="2">
    <source>
        <dbReference type="ARBA" id="ARBA00023186"/>
    </source>
</evidence>
<evidence type="ECO:0000313" key="4">
    <source>
        <dbReference type="EMBL" id="ODB96571.1"/>
    </source>
</evidence>
<comment type="caution">
    <text evidence="4">The sequence shown here is derived from an EMBL/GenBank/DDBJ whole genome shotgun (WGS) entry which is preliminary data.</text>
</comment>
<comment type="similarity">
    <text evidence="3">Belongs to the UreF family.</text>
</comment>
<evidence type="ECO:0000313" key="5">
    <source>
        <dbReference type="Proteomes" id="UP000094849"/>
    </source>
</evidence>
<dbReference type="OrthoDB" id="9798772at2"/>
<dbReference type="STRING" id="1818881.A3196_07265"/>
<evidence type="ECO:0000256" key="3">
    <source>
        <dbReference type="HAMAP-Rule" id="MF_01385"/>
    </source>
</evidence>
<dbReference type="AlphaFoldDB" id="A0A1E2UPI5"/>
<evidence type="ECO:0000256" key="1">
    <source>
        <dbReference type="ARBA" id="ARBA00022988"/>
    </source>
</evidence>
<keyword evidence="1 3" id="KW-0996">Nickel insertion</keyword>
<dbReference type="Proteomes" id="UP000094849">
    <property type="component" value="Unassembled WGS sequence"/>
</dbReference>
<gene>
    <name evidence="3" type="primary">ureF</name>
    <name evidence="4" type="ORF">A3196_07265</name>
</gene>
<keyword evidence="3" id="KW-0963">Cytoplasm</keyword>
<comment type="function">
    <text evidence="3">Required for maturation of urease via the functional incorporation of the urease nickel metallocenter.</text>
</comment>
<dbReference type="InterPro" id="IPR038277">
    <property type="entry name" value="UreF_sf"/>
</dbReference>
<proteinExistence type="inferred from homology"/>
<comment type="subcellular location">
    <subcellularLocation>
        <location evidence="3">Cytoplasm</location>
    </subcellularLocation>
</comment>
<dbReference type="GO" id="GO:0016151">
    <property type="term" value="F:nickel cation binding"/>
    <property type="evidence" value="ECO:0007669"/>
    <property type="project" value="UniProtKB-UniRule"/>
</dbReference>
<dbReference type="PANTHER" id="PTHR33620">
    <property type="entry name" value="UREASE ACCESSORY PROTEIN F"/>
    <property type="match status" value="1"/>
</dbReference>
<protein>
    <recommendedName>
        <fullName evidence="3">Urease accessory protein UreF</fullName>
    </recommendedName>
</protein>
<keyword evidence="5" id="KW-1185">Reference proteome</keyword>
<dbReference type="EMBL" id="LVJZ01000003">
    <property type="protein sequence ID" value="ODB96571.1"/>
    <property type="molecule type" value="Genomic_DNA"/>
</dbReference>
<sequence>MHTITDSNLNRLRLMHLVSPSLPLGSFAYSQGLEWAVEDNWVKDEADLLQWTENLLQTSLTHLDLPLLQRLYESCEKKDLERFNYWSRYLSASRETRELREEETSRARALAALLPQWEIQTDAAWLDVIKNNHLSGYAFVAHHWQIGIKQAAEGYLWSWLENITLAGVKIIPLGQMAGQRILQACIEQIPALVKTGLSRHDEEIGHSSPAQAIASSLHETQYTRIYRS</sequence>
<dbReference type="GO" id="GO:0005737">
    <property type="term" value="C:cytoplasm"/>
    <property type="evidence" value="ECO:0007669"/>
    <property type="project" value="UniProtKB-SubCell"/>
</dbReference>
<dbReference type="Gene3D" id="1.10.4190.10">
    <property type="entry name" value="Urease accessory protein UreF"/>
    <property type="match status" value="1"/>
</dbReference>
<dbReference type="RefSeq" id="WP_069013794.1">
    <property type="nucleotide sequence ID" value="NZ_LVJW01000003.1"/>
</dbReference>
<dbReference type="PIRSF" id="PIRSF009467">
    <property type="entry name" value="Ureas_acces_UreF"/>
    <property type="match status" value="1"/>
</dbReference>
<dbReference type="PANTHER" id="PTHR33620:SF1">
    <property type="entry name" value="UREASE ACCESSORY PROTEIN F"/>
    <property type="match status" value="1"/>
</dbReference>
<dbReference type="InterPro" id="IPR002639">
    <property type="entry name" value="UreF"/>
</dbReference>
<reference evidence="4 5" key="1">
    <citation type="submission" date="2016-03" db="EMBL/GenBank/DDBJ databases">
        <title>Chemosynthetic sulphur-oxidizing symbionts of marine invertebrate animals are capable of nitrogen fixation.</title>
        <authorList>
            <person name="Petersen J.M."/>
            <person name="Kemper A."/>
            <person name="Gruber-Vodicka H."/>
            <person name="Cardini U."/>
            <person name="Geest Mvander."/>
            <person name="Kleiner M."/>
            <person name="Bulgheresi S."/>
            <person name="Fussmann M."/>
            <person name="Herbold C."/>
            <person name="Seah B.K.B."/>
            <person name="Antony C.Paul."/>
            <person name="Liu D."/>
            <person name="Belitz A."/>
            <person name="Weber M."/>
        </authorList>
    </citation>
    <scope>NUCLEOTIDE SEQUENCE [LARGE SCALE GENOMIC DNA]</scope>
    <source>
        <strain evidence="4">G_D</strain>
    </source>
</reference>